<dbReference type="STRING" id="1817760.A2151_04900"/>
<keyword evidence="6" id="KW-0143">Chaperone</keyword>
<proteinExistence type="inferred from homology"/>
<evidence type="ECO:0000256" key="2">
    <source>
        <dbReference type="ARBA" id="ARBA00022475"/>
    </source>
</evidence>
<dbReference type="PANTHER" id="PTHR38035:SF1">
    <property type="entry name" value="ANCILLARY SECYEG TRANSLOCON SUBUNIT"/>
    <property type="match status" value="1"/>
</dbReference>
<feature type="transmembrane region" description="Helical" evidence="9">
    <location>
        <begin position="21"/>
        <end position="42"/>
    </location>
</feature>
<accession>A0A1F6TKD8</accession>
<dbReference type="SUPFAM" id="SSF48452">
    <property type="entry name" value="TPR-like"/>
    <property type="match status" value="1"/>
</dbReference>
<dbReference type="PANTHER" id="PTHR38035">
    <property type="entry name" value="UPF0070 PROTEIN YFGM"/>
    <property type="match status" value="1"/>
</dbReference>
<evidence type="ECO:0000256" key="3">
    <source>
        <dbReference type="ARBA" id="ARBA00022692"/>
    </source>
</evidence>
<evidence type="ECO:0000256" key="9">
    <source>
        <dbReference type="SAM" id="Phobius"/>
    </source>
</evidence>
<comment type="subcellular location">
    <subcellularLocation>
        <location evidence="1">Cell membrane</location>
        <topology evidence="1">Single-pass type II membrane protein</topology>
    </subcellularLocation>
</comment>
<keyword evidence="4 9" id="KW-1133">Transmembrane helix</keyword>
<feature type="domain" description="Ancillary SecYEG translocon subunit/Cell division coordinator CpoB TPR" evidence="10">
    <location>
        <begin position="16"/>
        <end position="208"/>
    </location>
</feature>
<dbReference type="InterPro" id="IPR018704">
    <property type="entry name" value="SecYEG/CpoB_TPR"/>
</dbReference>
<keyword evidence="2" id="KW-1003">Cell membrane</keyword>
<dbReference type="InterPro" id="IPR011990">
    <property type="entry name" value="TPR-like_helical_dom_sf"/>
</dbReference>
<dbReference type="GO" id="GO:0044877">
    <property type="term" value="F:protein-containing complex binding"/>
    <property type="evidence" value="ECO:0007669"/>
    <property type="project" value="InterPro"/>
</dbReference>
<keyword evidence="5 9" id="KW-0472">Membrane</keyword>
<evidence type="ECO:0000256" key="5">
    <source>
        <dbReference type="ARBA" id="ARBA00023136"/>
    </source>
</evidence>
<keyword evidence="3 9" id="KW-0812">Transmembrane</keyword>
<name>A0A1F6TKD8_9PROT</name>
<protein>
    <recommendedName>
        <fullName evidence="8">Ancillary SecYEG translocon subunit</fullName>
    </recommendedName>
</protein>
<evidence type="ECO:0000256" key="8">
    <source>
        <dbReference type="ARBA" id="ARBA00024235"/>
    </source>
</evidence>
<sequence length="213" mass="22932">MVSAYTEQEELEKLAAWWKEYGNSVIAGILLGVALLAGVRYWTHYQEERREGAAALYEQMLQDLRQHKAEAARGSGAKLLGDYAATPYAGLAALMLARQSIEAGDRPAARAHLQWALEHAADPAIVHAARLRLARMLVDAGELDAAAALANVKETAGFEAEYQELRGDLLAKQGKRAEARAAYAAALKDLPSGSPYRPVLAAKLDDLGAEPAP</sequence>
<evidence type="ECO:0000256" key="1">
    <source>
        <dbReference type="ARBA" id="ARBA00004401"/>
    </source>
</evidence>
<dbReference type="Proteomes" id="UP000178885">
    <property type="component" value="Unassembled WGS sequence"/>
</dbReference>
<evidence type="ECO:0000313" key="11">
    <source>
        <dbReference type="EMBL" id="OGI45546.1"/>
    </source>
</evidence>
<reference evidence="11 12" key="1">
    <citation type="journal article" date="2016" name="Nat. Commun.">
        <title>Thousands of microbial genomes shed light on interconnected biogeochemical processes in an aquifer system.</title>
        <authorList>
            <person name="Anantharaman K."/>
            <person name="Brown C.T."/>
            <person name="Hug L.A."/>
            <person name="Sharon I."/>
            <person name="Castelle C.J."/>
            <person name="Probst A.J."/>
            <person name="Thomas B.C."/>
            <person name="Singh A."/>
            <person name="Wilkins M.J."/>
            <person name="Karaoz U."/>
            <person name="Brodie E.L."/>
            <person name="Williams K.H."/>
            <person name="Hubbard S.S."/>
            <person name="Banfield J.F."/>
        </authorList>
    </citation>
    <scope>NUCLEOTIDE SEQUENCE [LARGE SCALE GENOMIC DNA]</scope>
</reference>
<dbReference type="Pfam" id="PF09976">
    <property type="entry name" value="TPR_21"/>
    <property type="match status" value="1"/>
</dbReference>
<evidence type="ECO:0000259" key="10">
    <source>
        <dbReference type="Pfam" id="PF09976"/>
    </source>
</evidence>
<dbReference type="GO" id="GO:0005886">
    <property type="term" value="C:plasma membrane"/>
    <property type="evidence" value="ECO:0007669"/>
    <property type="project" value="UniProtKB-SubCell"/>
</dbReference>
<dbReference type="EMBL" id="MFSU01000102">
    <property type="protein sequence ID" value="OGI45546.1"/>
    <property type="molecule type" value="Genomic_DNA"/>
</dbReference>
<dbReference type="InterPro" id="IPR026039">
    <property type="entry name" value="YfgM"/>
</dbReference>
<evidence type="ECO:0000256" key="7">
    <source>
        <dbReference type="ARBA" id="ARBA00024197"/>
    </source>
</evidence>
<dbReference type="AlphaFoldDB" id="A0A1F6TKD8"/>
<comment type="caution">
    <text evidence="11">The sequence shown here is derived from an EMBL/GenBank/DDBJ whole genome shotgun (WGS) entry which is preliminary data.</text>
</comment>
<dbReference type="Gene3D" id="1.25.40.10">
    <property type="entry name" value="Tetratricopeptide repeat domain"/>
    <property type="match status" value="1"/>
</dbReference>
<evidence type="ECO:0000313" key="12">
    <source>
        <dbReference type="Proteomes" id="UP000178885"/>
    </source>
</evidence>
<dbReference type="PIRSF" id="PIRSF006170">
    <property type="entry name" value="YfgM"/>
    <property type="match status" value="1"/>
</dbReference>
<gene>
    <name evidence="11" type="ORF">A2151_04900</name>
</gene>
<evidence type="ECO:0000256" key="6">
    <source>
        <dbReference type="ARBA" id="ARBA00023186"/>
    </source>
</evidence>
<evidence type="ECO:0000256" key="4">
    <source>
        <dbReference type="ARBA" id="ARBA00022989"/>
    </source>
</evidence>
<organism evidence="11 12">
    <name type="scientific">Candidatus Muproteobacteria bacterium RBG_16_65_34</name>
    <dbReference type="NCBI Taxonomy" id="1817760"/>
    <lineage>
        <taxon>Bacteria</taxon>
        <taxon>Pseudomonadati</taxon>
        <taxon>Pseudomonadota</taxon>
        <taxon>Candidatus Muproteobacteria</taxon>
    </lineage>
</organism>
<comment type="similarity">
    <text evidence="7">Belongs to the YfgM family.</text>
</comment>